<dbReference type="RefSeq" id="WP_111319934.1">
    <property type="nucleotide sequence ID" value="NZ_BIFX01000001.1"/>
</dbReference>
<keyword evidence="9" id="KW-1133">Transmembrane helix</keyword>
<dbReference type="InterPro" id="IPR036890">
    <property type="entry name" value="HATPase_C_sf"/>
</dbReference>
<dbReference type="PROSITE" id="PS50885">
    <property type="entry name" value="HAMP"/>
    <property type="match status" value="1"/>
</dbReference>
<evidence type="ECO:0000259" key="11">
    <source>
        <dbReference type="PROSITE" id="PS50885"/>
    </source>
</evidence>
<keyword evidence="4" id="KW-0597">Phosphoprotein</keyword>
<proteinExistence type="predicted"/>
<dbReference type="SUPFAM" id="SSF47384">
    <property type="entry name" value="Homodimeric domain of signal transducing histidine kinase"/>
    <property type="match status" value="1"/>
</dbReference>
<dbReference type="FunFam" id="3.30.565.10:FF:000006">
    <property type="entry name" value="Sensor histidine kinase WalK"/>
    <property type="match status" value="1"/>
</dbReference>
<dbReference type="Proteomes" id="UP000248806">
    <property type="component" value="Unassembled WGS sequence"/>
</dbReference>
<evidence type="ECO:0000256" key="3">
    <source>
        <dbReference type="ARBA" id="ARBA00012438"/>
    </source>
</evidence>
<dbReference type="InterPro" id="IPR003661">
    <property type="entry name" value="HisK_dim/P_dom"/>
</dbReference>
<dbReference type="Pfam" id="PF00512">
    <property type="entry name" value="HisKA"/>
    <property type="match status" value="1"/>
</dbReference>
<keyword evidence="5" id="KW-0808">Transferase</keyword>
<dbReference type="GO" id="GO:0016020">
    <property type="term" value="C:membrane"/>
    <property type="evidence" value="ECO:0007669"/>
    <property type="project" value="UniProtKB-SubCell"/>
</dbReference>
<keyword evidence="13" id="KW-1185">Reference proteome</keyword>
<keyword evidence="6 12" id="KW-0418">Kinase</keyword>
<dbReference type="Gene3D" id="3.30.565.10">
    <property type="entry name" value="Histidine kinase-like ATPase, C-terminal domain"/>
    <property type="match status" value="1"/>
</dbReference>
<evidence type="ECO:0000256" key="9">
    <source>
        <dbReference type="SAM" id="Phobius"/>
    </source>
</evidence>
<organism evidence="12 13">
    <name type="scientific">Thermosporothrix hazakensis</name>
    <dbReference type="NCBI Taxonomy" id="644383"/>
    <lineage>
        <taxon>Bacteria</taxon>
        <taxon>Bacillati</taxon>
        <taxon>Chloroflexota</taxon>
        <taxon>Ktedonobacteria</taxon>
        <taxon>Ktedonobacterales</taxon>
        <taxon>Thermosporotrichaceae</taxon>
        <taxon>Thermosporothrix</taxon>
    </lineage>
</organism>
<accession>A0A326UBK9</accession>
<dbReference type="FunFam" id="1.10.287.130:FF:000001">
    <property type="entry name" value="Two-component sensor histidine kinase"/>
    <property type="match status" value="1"/>
</dbReference>
<evidence type="ECO:0000259" key="10">
    <source>
        <dbReference type="PROSITE" id="PS50109"/>
    </source>
</evidence>
<dbReference type="SMART" id="SM00388">
    <property type="entry name" value="HisKA"/>
    <property type="match status" value="1"/>
</dbReference>
<dbReference type="SMART" id="SM00304">
    <property type="entry name" value="HAMP"/>
    <property type="match status" value="1"/>
</dbReference>
<dbReference type="PROSITE" id="PS50109">
    <property type="entry name" value="HIS_KIN"/>
    <property type="match status" value="1"/>
</dbReference>
<dbReference type="SUPFAM" id="SSF55874">
    <property type="entry name" value="ATPase domain of HSP90 chaperone/DNA topoisomerase II/histidine kinase"/>
    <property type="match status" value="1"/>
</dbReference>
<evidence type="ECO:0000256" key="1">
    <source>
        <dbReference type="ARBA" id="ARBA00000085"/>
    </source>
</evidence>
<dbReference type="SMART" id="SM00387">
    <property type="entry name" value="HATPase_c"/>
    <property type="match status" value="1"/>
</dbReference>
<dbReference type="AlphaFoldDB" id="A0A326UBK9"/>
<dbReference type="InterPro" id="IPR003594">
    <property type="entry name" value="HATPase_dom"/>
</dbReference>
<dbReference type="InterPro" id="IPR050736">
    <property type="entry name" value="Sensor_HK_Regulatory"/>
</dbReference>
<feature type="domain" description="HAMP" evidence="11">
    <location>
        <begin position="217"/>
        <end position="270"/>
    </location>
</feature>
<dbReference type="GO" id="GO:0000155">
    <property type="term" value="F:phosphorelay sensor kinase activity"/>
    <property type="evidence" value="ECO:0007669"/>
    <property type="project" value="InterPro"/>
</dbReference>
<comment type="caution">
    <text evidence="12">The sequence shown here is derived from an EMBL/GenBank/DDBJ whole genome shotgun (WGS) entry which is preliminary data.</text>
</comment>
<dbReference type="Pfam" id="PF02518">
    <property type="entry name" value="HATPase_c"/>
    <property type="match status" value="1"/>
</dbReference>
<dbReference type="CDD" id="cd00082">
    <property type="entry name" value="HisKA"/>
    <property type="match status" value="1"/>
</dbReference>
<evidence type="ECO:0000256" key="2">
    <source>
        <dbReference type="ARBA" id="ARBA00004370"/>
    </source>
</evidence>
<dbReference type="PRINTS" id="PR00344">
    <property type="entry name" value="BCTRLSENSOR"/>
</dbReference>
<reference evidence="12 13" key="1">
    <citation type="submission" date="2018-06" db="EMBL/GenBank/DDBJ databases">
        <title>Genomic Encyclopedia of Archaeal and Bacterial Type Strains, Phase II (KMG-II): from individual species to whole genera.</title>
        <authorList>
            <person name="Goeker M."/>
        </authorList>
    </citation>
    <scope>NUCLEOTIDE SEQUENCE [LARGE SCALE GENOMIC DNA]</scope>
    <source>
        <strain evidence="12 13">ATCC BAA-1881</strain>
    </source>
</reference>
<dbReference type="EMBL" id="QKUF01000002">
    <property type="protein sequence ID" value="PZW34412.1"/>
    <property type="molecule type" value="Genomic_DNA"/>
</dbReference>
<comment type="catalytic activity">
    <reaction evidence="1">
        <text>ATP + protein L-histidine = ADP + protein N-phospho-L-histidine.</text>
        <dbReference type="EC" id="2.7.13.3"/>
    </reaction>
</comment>
<evidence type="ECO:0000256" key="4">
    <source>
        <dbReference type="ARBA" id="ARBA00022553"/>
    </source>
</evidence>
<feature type="transmembrane region" description="Helical" evidence="9">
    <location>
        <begin position="193"/>
        <end position="216"/>
    </location>
</feature>
<evidence type="ECO:0000256" key="5">
    <source>
        <dbReference type="ARBA" id="ARBA00022679"/>
    </source>
</evidence>
<evidence type="ECO:0000256" key="7">
    <source>
        <dbReference type="ARBA" id="ARBA00023012"/>
    </source>
</evidence>
<keyword evidence="9" id="KW-0812">Transmembrane</keyword>
<dbReference type="CDD" id="cd06225">
    <property type="entry name" value="HAMP"/>
    <property type="match status" value="1"/>
</dbReference>
<dbReference type="InterPro" id="IPR036097">
    <property type="entry name" value="HisK_dim/P_sf"/>
</dbReference>
<evidence type="ECO:0000256" key="6">
    <source>
        <dbReference type="ARBA" id="ARBA00022777"/>
    </source>
</evidence>
<evidence type="ECO:0000313" key="13">
    <source>
        <dbReference type="Proteomes" id="UP000248806"/>
    </source>
</evidence>
<protein>
    <recommendedName>
        <fullName evidence="3">histidine kinase</fullName>
        <ecNumber evidence="3">2.7.13.3</ecNumber>
    </recommendedName>
</protein>
<dbReference type="InterPro" id="IPR003660">
    <property type="entry name" value="HAMP_dom"/>
</dbReference>
<evidence type="ECO:0000256" key="8">
    <source>
        <dbReference type="ARBA" id="ARBA00023136"/>
    </source>
</evidence>
<dbReference type="InterPro" id="IPR004358">
    <property type="entry name" value="Sig_transdc_His_kin-like_C"/>
</dbReference>
<comment type="subcellular location">
    <subcellularLocation>
        <location evidence="2">Membrane</location>
    </subcellularLocation>
</comment>
<dbReference type="PANTHER" id="PTHR43711">
    <property type="entry name" value="TWO-COMPONENT HISTIDINE KINASE"/>
    <property type="match status" value="1"/>
</dbReference>
<keyword evidence="8 9" id="KW-0472">Membrane</keyword>
<feature type="domain" description="Histidine kinase" evidence="10">
    <location>
        <begin position="278"/>
        <end position="499"/>
    </location>
</feature>
<dbReference type="InterPro" id="IPR005467">
    <property type="entry name" value="His_kinase_dom"/>
</dbReference>
<dbReference type="Gene3D" id="1.10.287.130">
    <property type="match status" value="1"/>
</dbReference>
<name>A0A326UBK9_THEHA</name>
<dbReference type="OrthoDB" id="9786919at2"/>
<dbReference type="SUPFAM" id="SSF158472">
    <property type="entry name" value="HAMP domain-like"/>
    <property type="match status" value="1"/>
</dbReference>
<gene>
    <name evidence="12" type="ORF">EI42_01249</name>
</gene>
<dbReference type="PANTHER" id="PTHR43711:SF1">
    <property type="entry name" value="HISTIDINE KINASE 1"/>
    <property type="match status" value="1"/>
</dbReference>
<keyword evidence="7" id="KW-0902">Two-component regulatory system</keyword>
<dbReference type="Gene3D" id="6.10.340.10">
    <property type="match status" value="1"/>
</dbReference>
<dbReference type="Pfam" id="PF00672">
    <property type="entry name" value="HAMP"/>
    <property type="match status" value="1"/>
</dbReference>
<evidence type="ECO:0000313" key="12">
    <source>
        <dbReference type="EMBL" id="PZW34412.1"/>
    </source>
</evidence>
<sequence>MRIWHMFRNWLASLSLRWRLTLVVLGLMTALLGGAGLLLSLVTEQALLNNTASSLRREVILTAKGIPGRSFTLSWAPEERKGELPRGFDASVAILRQRLTSLGVNMTILRPDGSVLYPGQATSLAPPPIVLGQSDVTRLLEDGLQGDAYKLGKTAQGQRQLVILVPLVSAERTVALLQVGTPIASIDDFLTTFHILLLVCYLGALCCALVLLFPLVDATLRPLLEMERKSRRIAAGELSLRIDTPKSRDEIGRLAHSFNQMVVQLENAFQRQKQFVSDVSHELRTPLTALSGSLEMLLIGADRGDIGATRRLAKGMYVEVQRMHRLVEDLLSLTRLDAKKLKLRLEAFELQTVFSRIFQQAQQLATGHEIRCSIAPDTPRVYADRDRLQQVLLNIVDNALKFTPSDGQVELTAAPGKQGEVVIAVRDTGQGIPAEALPFIFDRLYRVDPSRSRPFRQGSGNGLGLAIAKELIEAQKGSIQVESTPGKGTTFTLLLRSAPRSSSKDAMALQ</sequence>
<dbReference type="EC" id="2.7.13.3" evidence="3"/>